<dbReference type="NCBIfam" id="NF001097">
    <property type="entry name" value="PRK00129.1"/>
    <property type="match status" value="1"/>
</dbReference>
<dbReference type="SUPFAM" id="SSF53271">
    <property type="entry name" value="PRTase-like"/>
    <property type="match status" value="1"/>
</dbReference>
<evidence type="ECO:0000313" key="2">
    <source>
        <dbReference type="EMBL" id="QIG79639.1"/>
    </source>
</evidence>
<dbReference type="AlphaFoldDB" id="A0A6G6Y418"/>
<dbReference type="Gene3D" id="3.40.50.2020">
    <property type="match status" value="1"/>
</dbReference>
<dbReference type="InterPro" id="IPR029057">
    <property type="entry name" value="PRTase-like"/>
</dbReference>
<sequence>MDHILAQHKLTLLRDQRLSSAVYRQLMTEIGYILCNYVTSDIELIKGEYEFDAASGLKGPYVDQKSIVIVPILRAGLGLANAFQSLIPNCMSGHIGLVRDHEKNRVNIYMHSIPVGENLHYIILDPVVHSTQSIQAACRIIEERFLHEGMRLSFEKIRVASVICHEQGVANFFKMDHFKGVKIFTVGADTEEDKENPNFLYPGIGDAGDRIFGLS</sequence>
<dbReference type="EC" id="2.4.2.9" evidence="2"/>
<evidence type="ECO:0000313" key="3">
    <source>
        <dbReference type="Proteomes" id="UP000501568"/>
    </source>
</evidence>
<proteinExistence type="predicted"/>
<protein>
    <submittedName>
        <fullName evidence="2">Uracil phosphoribosyltransferase</fullName>
        <ecNumber evidence="2">2.4.2.9</ecNumber>
    </submittedName>
</protein>
<dbReference type="Proteomes" id="UP000501568">
    <property type="component" value="Chromosome"/>
</dbReference>
<dbReference type="RefSeq" id="WP_165326639.1">
    <property type="nucleotide sequence ID" value="NZ_CP049109.1"/>
</dbReference>
<keyword evidence="3" id="KW-1185">Reference proteome</keyword>
<dbReference type="EMBL" id="CP049109">
    <property type="protein sequence ID" value="QIG79639.1"/>
    <property type="molecule type" value="Genomic_DNA"/>
</dbReference>
<dbReference type="InterPro" id="IPR000836">
    <property type="entry name" value="PRTase_dom"/>
</dbReference>
<keyword evidence="2" id="KW-0808">Transferase</keyword>
<dbReference type="KEGG" id="spzr:G5C33_07435"/>
<accession>A0A6G6Y418</accession>
<name>A0A6G6Y418_9SPHN</name>
<feature type="domain" description="Phosphoribosyltransferase" evidence="1">
    <location>
        <begin position="2"/>
        <end position="213"/>
    </location>
</feature>
<reference evidence="2 3" key="1">
    <citation type="submission" date="2020-02" db="EMBL/GenBank/DDBJ databases">
        <authorList>
            <person name="Zheng R.K."/>
            <person name="Sun C.M."/>
        </authorList>
    </citation>
    <scope>NUCLEOTIDE SEQUENCE [LARGE SCALE GENOMIC DNA]</scope>
    <source>
        <strain evidence="3">zrk23</strain>
    </source>
</reference>
<dbReference type="GO" id="GO:0004845">
    <property type="term" value="F:uracil phosphoribosyltransferase activity"/>
    <property type="evidence" value="ECO:0007669"/>
    <property type="project" value="UniProtKB-EC"/>
</dbReference>
<dbReference type="CDD" id="cd06223">
    <property type="entry name" value="PRTases_typeI"/>
    <property type="match status" value="1"/>
</dbReference>
<keyword evidence="2" id="KW-0328">Glycosyltransferase</keyword>
<organism evidence="2 3">
    <name type="scientific">Stakelama tenebrarum</name>
    <dbReference type="NCBI Taxonomy" id="2711215"/>
    <lineage>
        <taxon>Bacteria</taxon>
        <taxon>Pseudomonadati</taxon>
        <taxon>Pseudomonadota</taxon>
        <taxon>Alphaproteobacteria</taxon>
        <taxon>Sphingomonadales</taxon>
        <taxon>Sphingomonadaceae</taxon>
        <taxon>Stakelama</taxon>
    </lineage>
</organism>
<dbReference type="Pfam" id="PF14681">
    <property type="entry name" value="UPRTase"/>
    <property type="match status" value="1"/>
</dbReference>
<evidence type="ECO:0000259" key="1">
    <source>
        <dbReference type="Pfam" id="PF14681"/>
    </source>
</evidence>
<gene>
    <name evidence="2" type="primary">upp</name>
    <name evidence="2" type="ORF">G5C33_07435</name>
</gene>